<feature type="transmembrane region" description="Helical" evidence="8">
    <location>
        <begin position="156"/>
        <end position="175"/>
    </location>
</feature>
<sequence length="205" mass="23284">MQYITRDREEIMNTLTHGLGVLLSIIASVLLIQKADSSTEYIVYAIFGVSMISLYSSSTIYHMVAVEKTKLFLRKLDHSGIFLLIAGTYTPFAFISLEHSGGLYIGIIVWTIALFGMIYKLFFKIKYAWLSNLMYLAMGWLAVFKLSSLHTELQDGFWLLIAGGASYSIGVIFYVMKKLPYSHAIWHMFVLLGSAFMFLSVYLFT</sequence>
<dbReference type="Proteomes" id="UP000179797">
    <property type="component" value="Unassembled WGS sequence"/>
</dbReference>
<feature type="binding site" evidence="7">
    <location>
        <position position="187"/>
    </location>
    <ligand>
        <name>Zn(2+)</name>
        <dbReference type="ChEBI" id="CHEBI:29105"/>
    </ligand>
</feature>
<keyword evidence="6 8" id="KW-0472">Membrane</keyword>
<feature type="binding site" evidence="7">
    <location>
        <position position="183"/>
    </location>
    <ligand>
        <name>Zn(2+)</name>
        <dbReference type="ChEBI" id="CHEBI:29105"/>
    </ligand>
</feature>
<name>A0A1S1YYY8_FLAPC</name>
<feature type="transmembrane region" description="Helical" evidence="8">
    <location>
        <begin position="41"/>
        <end position="64"/>
    </location>
</feature>
<dbReference type="AlphaFoldDB" id="A0A1S1YYY8"/>
<evidence type="ECO:0000256" key="7">
    <source>
        <dbReference type="PIRSR" id="PIRSR604254-1"/>
    </source>
</evidence>
<evidence type="ECO:0000313" key="9">
    <source>
        <dbReference type="EMBL" id="OHX66212.1"/>
    </source>
</evidence>
<comment type="subcellular location">
    <subcellularLocation>
        <location evidence="1">Cell membrane</location>
        <topology evidence="1">Multi-pass membrane protein</topology>
    </subcellularLocation>
</comment>
<evidence type="ECO:0000256" key="1">
    <source>
        <dbReference type="ARBA" id="ARBA00004651"/>
    </source>
</evidence>
<dbReference type="GO" id="GO:0046872">
    <property type="term" value="F:metal ion binding"/>
    <property type="evidence" value="ECO:0007669"/>
    <property type="project" value="UniProtKB-KW"/>
</dbReference>
<feature type="transmembrane region" description="Helical" evidence="8">
    <location>
        <begin position="103"/>
        <end position="122"/>
    </location>
</feature>
<feature type="transmembrane region" description="Helical" evidence="8">
    <location>
        <begin position="127"/>
        <end position="144"/>
    </location>
</feature>
<accession>A0A1S1YYY8</accession>
<keyword evidence="7" id="KW-0479">Metal-binding</keyword>
<feature type="binding site" evidence="7">
    <location>
        <position position="62"/>
    </location>
    <ligand>
        <name>Zn(2+)</name>
        <dbReference type="ChEBI" id="CHEBI:29105"/>
    </ligand>
</feature>
<feature type="transmembrane region" description="Helical" evidence="8">
    <location>
        <begin position="184"/>
        <end position="204"/>
    </location>
</feature>
<keyword evidence="7" id="KW-0862">Zinc</keyword>
<reference evidence="9 10" key="1">
    <citation type="journal article" date="2012" name="Int. J. Syst. Evol. Microbiol.">
        <title>Flammeovirga pacifica sp. nov., isolated from deep-sea sediment.</title>
        <authorList>
            <person name="Xu H."/>
            <person name="Fu Y."/>
            <person name="Yang N."/>
            <person name="Ding Z."/>
            <person name="Lai Q."/>
            <person name="Zeng R."/>
        </authorList>
    </citation>
    <scope>NUCLEOTIDE SEQUENCE [LARGE SCALE GENOMIC DNA]</scope>
    <source>
        <strain evidence="10">DSM 24597 / LMG 26175 / WPAGA1</strain>
    </source>
</reference>
<evidence type="ECO:0000256" key="4">
    <source>
        <dbReference type="ARBA" id="ARBA00022692"/>
    </source>
</evidence>
<evidence type="ECO:0000256" key="3">
    <source>
        <dbReference type="ARBA" id="ARBA00022475"/>
    </source>
</evidence>
<keyword evidence="4 8" id="KW-0812">Transmembrane</keyword>
<dbReference type="STRING" id="915059.NH26_07535"/>
<dbReference type="GO" id="GO:0005886">
    <property type="term" value="C:plasma membrane"/>
    <property type="evidence" value="ECO:0007669"/>
    <property type="project" value="UniProtKB-SubCell"/>
</dbReference>
<protein>
    <recommendedName>
        <fullName evidence="11">Hemolysin D</fullName>
    </recommendedName>
</protein>
<gene>
    <name evidence="9" type="ORF">NH26_07535</name>
</gene>
<evidence type="ECO:0000256" key="6">
    <source>
        <dbReference type="ARBA" id="ARBA00023136"/>
    </source>
</evidence>
<dbReference type="RefSeq" id="WP_044218360.1">
    <property type="nucleotide sequence ID" value="NZ_JRYR02000001.1"/>
</dbReference>
<evidence type="ECO:0000256" key="5">
    <source>
        <dbReference type="ARBA" id="ARBA00022989"/>
    </source>
</evidence>
<keyword evidence="3" id="KW-1003">Cell membrane</keyword>
<dbReference type="GO" id="GO:0140911">
    <property type="term" value="F:pore-forming activity"/>
    <property type="evidence" value="ECO:0007669"/>
    <property type="project" value="InterPro"/>
</dbReference>
<dbReference type="NCBIfam" id="TIGR01065">
    <property type="entry name" value="hlyIII"/>
    <property type="match status" value="1"/>
</dbReference>
<evidence type="ECO:0008006" key="11">
    <source>
        <dbReference type="Google" id="ProtNLM"/>
    </source>
</evidence>
<dbReference type="InterPro" id="IPR004254">
    <property type="entry name" value="AdipoR/HlyIII-related"/>
</dbReference>
<evidence type="ECO:0000313" key="10">
    <source>
        <dbReference type="Proteomes" id="UP000179797"/>
    </source>
</evidence>
<evidence type="ECO:0000256" key="2">
    <source>
        <dbReference type="ARBA" id="ARBA00008488"/>
    </source>
</evidence>
<evidence type="ECO:0000256" key="8">
    <source>
        <dbReference type="SAM" id="Phobius"/>
    </source>
</evidence>
<comment type="similarity">
    <text evidence="2">Belongs to the UPF0073 (Hly-III) family.</text>
</comment>
<dbReference type="PANTHER" id="PTHR20855">
    <property type="entry name" value="ADIPOR/PROGESTIN RECEPTOR-RELATED"/>
    <property type="match status" value="1"/>
</dbReference>
<proteinExistence type="inferred from homology"/>
<keyword evidence="10" id="KW-1185">Reference proteome</keyword>
<organism evidence="9 10">
    <name type="scientific">Flammeovirga pacifica</name>
    <dbReference type="NCBI Taxonomy" id="915059"/>
    <lineage>
        <taxon>Bacteria</taxon>
        <taxon>Pseudomonadati</taxon>
        <taxon>Bacteroidota</taxon>
        <taxon>Cytophagia</taxon>
        <taxon>Cytophagales</taxon>
        <taxon>Flammeovirgaceae</taxon>
        <taxon>Flammeovirga</taxon>
    </lineage>
</organism>
<comment type="caution">
    <text evidence="9">The sequence shown here is derived from an EMBL/GenBank/DDBJ whole genome shotgun (WGS) entry which is preliminary data.</text>
</comment>
<dbReference type="InterPro" id="IPR005744">
    <property type="entry name" value="Hy-lIII"/>
</dbReference>
<dbReference type="EMBL" id="JRYR02000001">
    <property type="protein sequence ID" value="OHX66212.1"/>
    <property type="molecule type" value="Genomic_DNA"/>
</dbReference>
<feature type="transmembrane region" description="Helical" evidence="8">
    <location>
        <begin position="76"/>
        <end position="97"/>
    </location>
</feature>
<feature type="transmembrane region" description="Helical" evidence="8">
    <location>
        <begin position="12"/>
        <end position="35"/>
    </location>
</feature>
<keyword evidence="5 8" id="KW-1133">Transmembrane helix</keyword>
<dbReference type="Pfam" id="PF03006">
    <property type="entry name" value="HlyIII"/>
    <property type="match status" value="1"/>
</dbReference>
<dbReference type="PANTHER" id="PTHR20855:SF3">
    <property type="entry name" value="LD03007P"/>
    <property type="match status" value="1"/>
</dbReference>